<dbReference type="EMBL" id="BMAO01000518">
    <property type="protein sequence ID" value="GFQ67416.1"/>
    <property type="molecule type" value="Genomic_DNA"/>
</dbReference>
<gene>
    <name evidence="1" type="ORF">TNCT_659791</name>
</gene>
<sequence>MPNFEYSSRLFSLAVLKCASLCVQRGQQKKYTPFWNENLQKLKKDRDEARKLARKTGLNKDCITLLGTYARVSNYKPNLKILKNDLKPQQNNNSADFQQLFNEDFNLEELRNGISTLVKGKSAGPDGILPEFLINLGDSAKMTLLAFINQTWENGLPSA</sequence>
<protein>
    <recommendedName>
        <fullName evidence="3">Reverse transcriptase</fullName>
    </recommendedName>
</protein>
<evidence type="ECO:0008006" key="3">
    <source>
        <dbReference type="Google" id="ProtNLM"/>
    </source>
</evidence>
<accession>A0A8X6K9Z6</accession>
<dbReference type="Proteomes" id="UP000887116">
    <property type="component" value="Unassembled WGS sequence"/>
</dbReference>
<keyword evidence="2" id="KW-1185">Reference proteome</keyword>
<proteinExistence type="predicted"/>
<evidence type="ECO:0000313" key="1">
    <source>
        <dbReference type="EMBL" id="GFQ67416.1"/>
    </source>
</evidence>
<dbReference type="AlphaFoldDB" id="A0A8X6K9Z6"/>
<name>A0A8X6K9Z6_TRICU</name>
<reference evidence="1" key="1">
    <citation type="submission" date="2020-07" db="EMBL/GenBank/DDBJ databases">
        <title>Multicomponent nature underlies the extraordinary mechanical properties of spider dragline silk.</title>
        <authorList>
            <person name="Kono N."/>
            <person name="Nakamura H."/>
            <person name="Mori M."/>
            <person name="Yoshida Y."/>
            <person name="Ohtoshi R."/>
            <person name="Malay A.D."/>
            <person name="Moran D.A.P."/>
            <person name="Tomita M."/>
            <person name="Numata K."/>
            <person name="Arakawa K."/>
        </authorList>
    </citation>
    <scope>NUCLEOTIDE SEQUENCE</scope>
</reference>
<comment type="caution">
    <text evidence="1">The sequence shown here is derived from an EMBL/GenBank/DDBJ whole genome shotgun (WGS) entry which is preliminary data.</text>
</comment>
<organism evidence="1 2">
    <name type="scientific">Trichonephila clavata</name>
    <name type="common">Joro spider</name>
    <name type="synonym">Nephila clavata</name>
    <dbReference type="NCBI Taxonomy" id="2740835"/>
    <lineage>
        <taxon>Eukaryota</taxon>
        <taxon>Metazoa</taxon>
        <taxon>Ecdysozoa</taxon>
        <taxon>Arthropoda</taxon>
        <taxon>Chelicerata</taxon>
        <taxon>Arachnida</taxon>
        <taxon>Araneae</taxon>
        <taxon>Araneomorphae</taxon>
        <taxon>Entelegynae</taxon>
        <taxon>Araneoidea</taxon>
        <taxon>Nephilidae</taxon>
        <taxon>Trichonephila</taxon>
    </lineage>
</organism>
<evidence type="ECO:0000313" key="2">
    <source>
        <dbReference type="Proteomes" id="UP000887116"/>
    </source>
</evidence>